<proteinExistence type="predicted"/>
<dbReference type="Pfam" id="PF04402">
    <property type="entry name" value="SIMPL"/>
    <property type="match status" value="1"/>
</dbReference>
<evidence type="ECO:0008006" key="3">
    <source>
        <dbReference type="Google" id="ProtNLM"/>
    </source>
</evidence>
<dbReference type="PANTHER" id="PTHR34387:SF1">
    <property type="entry name" value="PERIPLASMIC IMMUNOGENIC PROTEIN"/>
    <property type="match status" value="1"/>
</dbReference>
<dbReference type="InterPro" id="IPR052022">
    <property type="entry name" value="26kDa_periplasmic_antigen"/>
</dbReference>
<keyword evidence="2" id="KW-1185">Reference proteome</keyword>
<evidence type="ECO:0000313" key="1">
    <source>
        <dbReference type="EMBL" id="SFF79671.1"/>
    </source>
</evidence>
<gene>
    <name evidence="1" type="ORF">SAMN05216574_12731</name>
</gene>
<accession>A0A1I2LRJ8</accession>
<name>A0A1I2LRJ8_9ACTN</name>
<dbReference type="PANTHER" id="PTHR34387">
    <property type="entry name" value="SLR1258 PROTEIN"/>
    <property type="match status" value="1"/>
</dbReference>
<dbReference type="GO" id="GO:0006974">
    <property type="term" value="P:DNA damage response"/>
    <property type="evidence" value="ECO:0007669"/>
    <property type="project" value="TreeGrafter"/>
</dbReference>
<reference evidence="2" key="1">
    <citation type="submission" date="2016-10" db="EMBL/GenBank/DDBJ databases">
        <authorList>
            <person name="Varghese N."/>
            <person name="Submissions S."/>
        </authorList>
    </citation>
    <scope>NUCLEOTIDE SEQUENCE [LARGE SCALE GENOMIC DNA]</scope>
    <source>
        <strain evidence="2">DSM 46838</strain>
    </source>
</reference>
<protein>
    <recommendedName>
        <fullName evidence="3">DUF541 domain-containing protein</fullName>
    </recommendedName>
</protein>
<organism evidence="1 2">
    <name type="scientific">Blastococcus tunisiensis</name>
    <dbReference type="NCBI Taxonomy" id="1798228"/>
    <lineage>
        <taxon>Bacteria</taxon>
        <taxon>Bacillati</taxon>
        <taxon>Actinomycetota</taxon>
        <taxon>Actinomycetes</taxon>
        <taxon>Geodermatophilales</taxon>
        <taxon>Geodermatophilaceae</taxon>
        <taxon>Blastococcus</taxon>
    </lineage>
</organism>
<sequence length="229" mass="24301">MNRSAPQVPAPGAGTPQVVVRGEAVLQVEPEIADVWVTVRVRARDRQTALERCRAAQERVSAVAAEAADAVESLETTGASVHLEVRDRRAPGEPVATVSTRLTVARLDAVGDLVVALGRLDDVDVSGPTWRLRPDSPAVERARLEAVTDAVRRARQYAAAFGARVTGLLEVSDAGLGGGGLRVAAPMASMARFESDELQLDLTPPRQEVHGAVEVRFAMSEPDGSLWSA</sequence>
<dbReference type="EMBL" id="FOND01000027">
    <property type="protein sequence ID" value="SFF79671.1"/>
    <property type="molecule type" value="Genomic_DNA"/>
</dbReference>
<dbReference type="AlphaFoldDB" id="A0A1I2LRJ8"/>
<dbReference type="RefSeq" id="WP_092203421.1">
    <property type="nucleotide sequence ID" value="NZ_FOND01000027.1"/>
</dbReference>
<dbReference type="OrthoDB" id="3689574at2"/>
<evidence type="ECO:0000313" key="2">
    <source>
        <dbReference type="Proteomes" id="UP000198589"/>
    </source>
</evidence>
<dbReference type="InterPro" id="IPR007497">
    <property type="entry name" value="SIMPL/DUF541"/>
</dbReference>
<dbReference type="Proteomes" id="UP000198589">
    <property type="component" value="Unassembled WGS sequence"/>
</dbReference>
<dbReference type="STRING" id="1798228.SAMN05216574_12731"/>
<dbReference type="Gene3D" id="3.30.110.170">
    <property type="entry name" value="Protein of unknown function (DUF541), domain 1"/>
    <property type="match status" value="1"/>
</dbReference>
<dbReference type="Gene3D" id="3.30.70.2970">
    <property type="entry name" value="Protein of unknown function (DUF541), domain 2"/>
    <property type="match status" value="1"/>
</dbReference>